<dbReference type="Gene3D" id="3.30.450.40">
    <property type="match status" value="1"/>
</dbReference>
<keyword evidence="2" id="KW-0804">Transcription</keyword>
<dbReference type="InterPro" id="IPR005471">
    <property type="entry name" value="Tscrpt_reg_IclR_N"/>
</dbReference>
<protein>
    <submittedName>
        <fullName evidence="5">Helix-turn-helix domain-containing protein</fullName>
    </submittedName>
</protein>
<organism evidence="5 6">
    <name type="scientific">Allosaccharopolyspora coralli</name>
    <dbReference type="NCBI Taxonomy" id="2665642"/>
    <lineage>
        <taxon>Bacteria</taxon>
        <taxon>Bacillati</taxon>
        <taxon>Actinomycetota</taxon>
        <taxon>Actinomycetes</taxon>
        <taxon>Pseudonocardiales</taxon>
        <taxon>Pseudonocardiaceae</taxon>
        <taxon>Allosaccharopolyspora</taxon>
    </lineage>
</organism>
<gene>
    <name evidence="5" type="ORF">GIY23_12025</name>
</gene>
<keyword evidence="1" id="KW-0805">Transcription regulation</keyword>
<evidence type="ECO:0000256" key="3">
    <source>
        <dbReference type="SAM" id="MobiDB-lite"/>
    </source>
</evidence>
<sequence length="144" mass="16188">MGGSELARHLGLAVPTTHRLVAAMVEHGLLRRDSHGHHPGWRFTSSTLVTVAYPVVEALRRETGESAQVWVRRGEQRLCGTRISTSRKSAPQPEHGEKLRRSSLSHARPGPPLRTCRYSRRPQRRERQAGTPVSDHHRRSKTAS</sequence>
<dbReference type="InterPro" id="IPR036388">
    <property type="entry name" value="WH-like_DNA-bd_sf"/>
</dbReference>
<evidence type="ECO:0000313" key="5">
    <source>
        <dbReference type="EMBL" id="QGK72230.1"/>
    </source>
</evidence>
<proteinExistence type="predicted"/>
<dbReference type="SUPFAM" id="SSF55781">
    <property type="entry name" value="GAF domain-like"/>
    <property type="match status" value="1"/>
</dbReference>
<dbReference type="InterPro" id="IPR029016">
    <property type="entry name" value="GAF-like_dom_sf"/>
</dbReference>
<accession>A0A5Q3QE67</accession>
<dbReference type="AlphaFoldDB" id="A0A5Q3QE67"/>
<evidence type="ECO:0000259" key="4">
    <source>
        <dbReference type="Pfam" id="PF09339"/>
    </source>
</evidence>
<dbReference type="Gene3D" id="1.10.10.10">
    <property type="entry name" value="Winged helix-like DNA-binding domain superfamily/Winged helix DNA-binding domain"/>
    <property type="match status" value="1"/>
</dbReference>
<keyword evidence="6" id="KW-1185">Reference proteome</keyword>
<dbReference type="KEGG" id="sace:GIY23_12025"/>
<feature type="domain" description="HTH iclR-type" evidence="4">
    <location>
        <begin position="4"/>
        <end position="33"/>
    </location>
</feature>
<name>A0A5Q3QE67_9PSEU</name>
<evidence type="ECO:0000256" key="2">
    <source>
        <dbReference type="ARBA" id="ARBA00023163"/>
    </source>
</evidence>
<dbReference type="SUPFAM" id="SSF46785">
    <property type="entry name" value="Winged helix' DNA-binding domain"/>
    <property type="match status" value="1"/>
</dbReference>
<dbReference type="GO" id="GO:0003677">
    <property type="term" value="F:DNA binding"/>
    <property type="evidence" value="ECO:0007669"/>
    <property type="project" value="InterPro"/>
</dbReference>
<evidence type="ECO:0000256" key="1">
    <source>
        <dbReference type="ARBA" id="ARBA00023015"/>
    </source>
</evidence>
<dbReference type="Proteomes" id="UP000371041">
    <property type="component" value="Chromosome"/>
</dbReference>
<feature type="region of interest" description="Disordered" evidence="3">
    <location>
        <begin position="78"/>
        <end position="144"/>
    </location>
</feature>
<dbReference type="InterPro" id="IPR036390">
    <property type="entry name" value="WH_DNA-bd_sf"/>
</dbReference>
<dbReference type="Pfam" id="PF09339">
    <property type="entry name" value="HTH_IclR"/>
    <property type="match status" value="1"/>
</dbReference>
<dbReference type="EMBL" id="CP045929">
    <property type="protein sequence ID" value="QGK72230.1"/>
    <property type="molecule type" value="Genomic_DNA"/>
</dbReference>
<reference evidence="6" key="1">
    <citation type="submission" date="2019-11" db="EMBL/GenBank/DDBJ databases">
        <title>The complete genome sequence of Saccharopolyspora sp. E2A.</title>
        <authorList>
            <person name="Zhang G."/>
        </authorList>
    </citation>
    <scope>NUCLEOTIDE SEQUENCE [LARGE SCALE GENOMIC DNA]</scope>
    <source>
        <strain evidence="6">E2A</strain>
    </source>
</reference>
<dbReference type="GO" id="GO:0006355">
    <property type="term" value="P:regulation of DNA-templated transcription"/>
    <property type="evidence" value="ECO:0007669"/>
    <property type="project" value="InterPro"/>
</dbReference>
<evidence type="ECO:0000313" key="6">
    <source>
        <dbReference type="Proteomes" id="UP000371041"/>
    </source>
</evidence>